<evidence type="ECO:0000313" key="11">
    <source>
        <dbReference type="EMBL" id="QWU88464.1"/>
    </source>
</evidence>
<keyword evidence="5 8" id="KW-0472">Membrane</keyword>
<evidence type="ECO:0000256" key="7">
    <source>
        <dbReference type="SAM" id="MobiDB-lite"/>
    </source>
</evidence>
<keyword evidence="12" id="KW-1185">Reference proteome</keyword>
<keyword evidence="4 8" id="KW-1133">Transmembrane helix</keyword>
<dbReference type="InterPro" id="IPR044780">
    <property type="entry name" value="Heh2/Src1"/>
</dbReference>
<dbReference type="Pfam" id="PF12949">
    <property type="entry name" value="HeH"/>
    <property type="match status" value="1"/>
</dbReference>
<dbReference type="PANTHER" id="PTHR47808">
    <property type="entry name" value="INNER NUCLEAR MEMBRANE PROTEIN HEH2-RELATED"/>
    <property type="match status" value="1"/>
</dbReference>
<feature type="compositionally biased region" description="Basic and acidic residues" evidence="7">
    <location>
        <begin position="325"/>
        <end position="341"/>
    </location>
</feature>
<reference evidence="11 12" key="1">
    <citation type="submission" date="2021-06" db="EMBL/GenBank/DDBJ databases">
        <title>Candida outbreak in Lebanon.</title>
        <authorList>
            <person name="Finianos M."/>
        </authorList>
    </citation>
    <scope>NUCLEOTIDE SEQUENCE [LARGE SCALE GENOMIC DNA]</scope>
    <source>
        <strain evidence="11">CA3LBN</strain>
    </source>
</reference>
<gene>
    <name evidence="11" type="ORF">CA3LBN_002772</name>
</gene>
<evidence type="ECO:0000313" key="12">
    <source>
        <dbReference type="Proteomes" id="UP000825434"/>
    </source>
</evidence>
<dbReference type="Gene3D" id="1.10.720.30">
    <property type="entry name" value="SAP domain"/>
    <property type="match status" value="1"/>
</dbReference>
<evidence type="ECO:0000256" key="1">
    <source>
        <dbReference type="ARBA" id="ARBA00004540"/>
    </source>
</evidence>
<dbReference type="CDD" id="cd12935">
    <property type="entry name" value="LEM_like"/>
    <property type="match status" value="1"/>
</dbReference>
<feature type="compositionally biased region" description="Basic residues" evidence="7">
    <location>
        <begin position="354"/>
        <end position="363"/>
    </location>
</feature>
<feature type="region of interest" description="Disordered" evidence="7">
    <location>
        <begin position="62"/>
        <end position="305"/>
    </location>
</feature>
<accession>A0ABX8I7N0</accession>
<feature type="compositionally biased region" description="Basic and acidic residues" evidence="7">
    <location>
        <begin position="175"/>
        <end position="185"/>
    </location>
</feature>
<evidence type="ECO:0000256" key="2">
    <source>
        <dbReference type="ARBA" id="ARBA00022553"/>
    </source>
</evidence>
<dbReference type="InterPro" id="IPR036361">
    <property type="entry name" value="SAP_dom_sf"/>
</dbReference>
<feature type="compositionally biased region" description="Basic and acidic residues" evidence="7">
    <location>
        <begin position="268"/>
        <end position="280"/>
    </location>
</feature>
<comment type="subcellular location">
    <subcellularLocation>
        <location evidence="1">Nucleus inner membrane</location>
    </subcellularLocation>
</comment>
<dbReference type="InterPro" id="IPR041885">
    <property type="entry name" value="MAN1_winged_helix_dom"/>
</dbReference>
<evidence type="ECO:0000256" key="6">
    <source>
        <dbReference type="ARBA" id="ARBA00023242"/>
    </source>
</evidence>
<evidence type="ECO:0000259" key="9">
    <source>
        <dbReference type="Pfam" id="PF09402"/>
    </source>
</evidence>
<evidence type="ECO:0000256" key="8">
    <source>
        <dbReference type="SAM" id="Phobius"/>
    </source>
</evidence>
<evidence type="ECO:0000256" key="3">
    <source>
        <dbReference type="ARBA" id="ARBA00022692"/>
    </source>
</evidence>
<feature type="region of interest" description="Disordered" evidence="7">
    <location>
        <begin position="321"/>
        <end position="432"/>
    </location>
</feature>
<feature type="compositionally biased region" description="Basic residues" evidence="7">
    <location>
        <begin position="104"/>
        <end position="117"/>
    </location>
</feature>
<feature type="compositionally biased region" description="Polar residues" evidence="7">
    <location>
        <begin position="392"/>
        <end position="403"/>
    </location>
</feature>
<dbReference type="Pfam" id="PF09402">
    <property type="entry name" value="MSC"/>
    <property type="match status" value="1"/>
</dbReference>
<feature type="compositionally biased region" description="Basic residues" evidence="7">
    <location>
        <begin position="221"/>
        <end position="232"/>
    </location>
</feature>
<organism evidence="11 12">
    <name type="scientific">Candidozyma haemuli</name>
    <dbReference type="NCBI Taxonomy" id="45357"/>
    <lineage>
        <taxon>Eukaryota</taxon>
        <taxon>Fungi</taxon>
        <taxon>Dikarya</taxon>
        <taxon>Ascomycota</taxon>
        <taxon>Saccharomycotina</taxon>
        <taxon>Pichiomycetes</taxon>
        <taxon>Metschnikowiaceae</taxon>
        <taxon>Candidozyma</taxon>
    </lineage>
</organism>
<keyword evidence="6" id="KW-0539">Nucleus</keyword>
<dbReference type="EMBL" id="CP076663">
    <property type="protein sequence ID" value="QWU88464.1"/>
    <property type="molecule type" value="Genomic_DNA"/>
</dbReference>
<feature type="domain" description="Man1/Src1-like C-terminal" evidence="9">
    <location>
        <begin position="450"/>
        <end position="636"/>
    </location>
</feature>
<feature type="compositionally biased region" description="Basic and acidic residues" evidence="7">
    <location>
        <begin position="291"/>
        <end position="305"/>
    </location>
</feature>
<proteinExistence type="predicted"/>
<feature type="transmembrane region" description="Helical" evidence="8">
    <location>
        <begin position="639"/>
        <end position="659"/>
    </location>
</feature>
<dbReference type="Proteomes" id="UP000825434">
    <property type="component" value="Chromosome 3"/>
</dbReference>
<dbReference type="InterPro" id="IPR018996">
    <property type="entry name" value="Man1/Src1-like_C"/>
</dbReference>
<feature type="compositionally biased region" description="Low complexity" evidence="7">
    <location>
        <begin position="151"/>
        <end position="166"/>
    </location>
</feature>
<keyword evidence="2" id="KW-0597">Phosphoprotein</keyword>
<evidence type="ECO:0000256" key="5">
    <source>
        <dbReference type="ARBA" id="ARBA00023136"/>
    </source>
</evidence>
<dbReference type="Gene3D" id="1.10.10.1180">
    <property type="entry name" value="MAN1, winged-helix domain"/>
    <property type="match status" value="1"/>
</dbReference>
<dbReference type="InterPro" id="IPR025856">
    <property type="entry name" value="HeH/LEM_domain"/>
</dbReference>
<feature type="compositionally biased region" description="Acidic residues" evidence="7">
    <location>
        <begin position="405"/>
        <end position="420"/>
    </location>
</feature>
<feature type="domain" description="HeH/LEM" evidence="10">
    <location>
        <begin position="27"/>
        <end position="61"/>
    </location>
</feature>
<evidence type="ECO:0000256" key="4">
    <source>
        <dbReference type="ARBA" id="ARBA00022989"/>
    </source>
</evidence>
<dbReference type="PANTHER" id="PTHR47808:SF2">
    <property type="entry name" value="LEM DOMAIN-CONTAINING PROTEIN 2"/>
    <property type="match status" value="1"/>
</dbReference>
<evidence type="ECO:0008006" key="13">
    <source>
        <dbReference type="Google" id="ProtNLM"/>
    </source>
</evidence>
<evidence type="ECO:0000259" key="10">
    <source>
        <dbReference type="Pfam" id="PF12949"/>
    </source>
</evidence>
<feature type="compositionally biased region" description="Polar residues" evidence="7">
    <location>
        <begin position="233"/>
        <end position="246"/>
    </location>
</feature>
<keyword evidence="3 8" id="KW-0812">Transmembrane</keyword>
<name>A0ABX8I7N0_9ASCO</name>
<sequence length="754" mass="85096">MDKEYLQEGKSRRSNTYDHLLTADFDPSKVKVAQLREILRENDIVFPSAAKKKELVEIFNESIGNKNSSKEGHSEAPANTSNANDTKDSVEIIEIDEASPEVKPKKKTKRKTSKKHVKAEEDEGVKDYNKEEVSPDASKTSIDESDNSLQKTPKPTKSPFGSSPPSKKSKKRKSSVFDEPKKTPEKGNLFQVDMDSDSDTVIFSPKPKKAKTTPSPAPVKTTKRKVSSKKQPKASTSPDISKSVNSDLEESVAKSTPTKAPEPVSPKVETDIKQEVHRPVLDPILDSTTDVSREDSEDKFNESLKNELVDDATGFDAALSRLKRHDSQDSELTKERKDAELAKLLGVDINGVKPKPKGRRSITPRRPIIIPERRLASDRGSLLDDLDKDVPSSATETEEQTAAPSDEEADTDIEDEEETADEKSLASRVRNQKRNSPSLATTLSFIGLWILLIGFAMFGYWYREQTILIGYCGHEIDKPTVPQQSDTPALISKLGTYLDNNFKPSCVPCPQHARCFTHLELGCYEDFVESKPWYYQYWPVFDPRAKKCIPDTKKAEKVELMIDEALDLLRARNANIQCGSTAVDNFEAGIEVNELHDLLLALKAPYITEEEFEDLWKRSVVELEKEPEITVRQLIVSHIPHLFAIGVVVIASFVAHANYRQSKLHAHRVETLYNEVLRNLKRQARQARDSNMPAYIGSIQLRDLILNEERNLARKMRLWEAVSRRVDRNTNVKASLIEIHGDVMKVWQWISNLE</sequence>
<protein>
    <recommendedName>
        <fullName evidence="13">Inner nuclear membrane protein SRC1</fullName>
    </recommendedName>
</protein>
<feature type="transmembrane region" description="Helical" evidence="8">
    <location>
        <begin position="438"/>
        <end position="462"/>
    </location>
</feature>